<feature type="domain" description="Protein kinase" evidence="11">
    <location>
        <begin position="34"/>
        <end position="301"/>
    </location>
</feature>
<organism evidence="12 13">
    <name type="scientific">Almyronema epifaneia S1</name>
    <dbReference type="NCBI Taxonomy" id="2991925"/>
    <lineage>
        <taxon>Bacteria</taxon>
        <taxon>Bacillati</taxon>
        <taxon>Cyanobacteriota</taxon>
        <taxon>Cyanophyceae</taxon>
        <taxon>Nodosilineales</taxon>
        <taxon>Nodosilineaceae</taxon>
        <taxon>Almyronema</taxon>
        <taxon>Almyronema epifaneia</taxon>
    </lineage>
</organism>
<keyword evidence="2 8" id="KW-0808">Transferase</keyword>
<proteinExistence type="inferred from homology"/>
<dbReference type="InterPro" id="IPR017441">
    <property type="entry name" value="Protein_kinase_ATP_BS"/>
</dbReference>
<gene>
    <name evidence="12" type="ORF">ACFVKH_10050</name>
</gene>
<keyword evidence="1 8" id="KW-0723">Serine/threonine-protein kinase</keyword>
<dbReference type="PIRSF" id="PIRSF000647">
    <property type="entry name" value="Ser/Thr_PK_SpkB"/>
    <property type="match status" value="1"/>
</dbReference>
<keyword evidence="13" id="KW-1185">Reference proteome</keyword>
<dbReference type="EMBL" id="JBHZOL010000068">
    <property type="protein sequence ID" value="MFE4106618.1"/>
    <property type="molecule type" value="Genomic_DNA"/>
</dbReference>
<evidence type="ECO:0000256" key="4">
    <source>
        <dbReference type="ARBA" id="ARBA00022777"/>
    </source>
</evidence>
<comment type="caution">
    <text evidence="12">The sequence shown here is derived from an EMBL/GenBank/DDBJ whole genome shotgun (WGS) entry which is preliminary data.</text>
</comment>
<dbReference type="Proteomes" id="UP001600165">
    <property type="component" value="Unassembled WGS sequence"/>
</dbReference>
<evidence type="ECO:0000256" key="3">
    <source>
        <dbReference type="ARBA" id="ARBA00022741"/>
    </source>
</evidence>
<evidence type="ECO:0000256" key="9">
    <source>
        <dbReference type="PROSITE-ProRule" id="PRU10141"/>
    </source>
</evidence>
<dbReference type="SUPFAM" id="SSF141571">
    <property type="entry name" value="Pentapeptide repeat-like"/>
    <property type="match status" value="1"/>
</dbReference>
<reference evidence="12 13" key="1">
    <citation type="submission" date="2024-10" db="EMBL/GenBank/DDBJ databases">
        <authorList>
            <person name="Ratan Roy A."/>
            <person name="Morales Sandoval P.H."/>
            <person name="De Los Santos Villalobos S."/>
            <person name="Chakraborty S."/>
            <person name="Mukherjee J."/>
        </authorList>
    </citation>
    <scope>NUCLEOTIDE SEQUENCE [LARGE SCALE GENOMIC DNA]</scope>
    <source>
        <strain evidence="12 13">S1</strain>
    </source>
</reference>
<dbReference type="PANTHER" id="PTHR24363:SF0">
    <property type="entry name" value="SERINE_THREONINE KINASE LIKE DOMAIN CONTAINING 1"/>
    <property type="match status" value="1"/>
</dbReference>
<dbReference type="InterPro" id="IPR000719">
    <property type="entry name" value="Prot_kinase_dom"/>
</dbReference>
<dbReference type="InterPro" id="IPR011009">
    <property type="entry name" value="Kinase-like_dom_sf"/>
</dbReference>
<evidence type="ECO:0000313" key="12">
    <source>
        <dbReference type="EMBL" id="MFE4106618.1"/>
    </source>
</evidence>
<comment type="catalytic activity">
    <reaction evidence="6 8">
        <text>L-threonyl-[protein] + ATP = O-phospho-L-threonyl-[protein] + ADP + H(+)</text>
        <dbReference type="Rhea" id="RHEA:46608"/>
        <dbReference type="Rhea" id="RHEA-COMP:11060"/>
        <dbReference type="Rhea" id="RHEA-COMP:11605"/>
        <dbReference type="ChEBI" id="CHEBI:15378"/>
        <dbReference type="ChEBI" id="CHEBI:30013"/>
        <dbReference type="ChEBI" id="CHEBI:30616"/>
        <dbReference type="ChEBI" id="CHEBI:61977"/>
        <dbReference type="ChEBI" id="CHEBI:456216"/>
        <dbReference type="EC" id="2.7.11.1"/>
    </reaction>
</comment>
<accession>A0ABW6IEL7</accession>
<evidence type="ECO:0000259" key="11">
    <source>
        <dbReference type="PROSITE" id="PS50011"/>
    </source>
</evidence>
<keyword evidence="4 8" id="KW-0418">Kinase</keyword>
<dbReference type="InterPro" id="IPR016252">
    <property type="entry name" value="Ser/Thr_kinase_SpkB"/>
</dbReference>
<sequence>MSYCINPACPEPRNPASVMQCQACGTSLLIRDRYRVIKALGRGGFGATFLARDEILPGHPPCVVKQLQPSADSPHVLQMARELFQREAKILGKIGNHPQLPRLLDYFELHQEFFLVQEFINGATLQQEVKRGGAFSEAGVRQFLSEILPMMQYVHSYQIIHRDIKPANLIRREQDKKLVLIDFGAVKDKVNIAKANSSEQTALTAYAIGTPGYAPPEQMAMRPVYASDIYAIGVTCVYLLTGKSPKDLDYDPTTGELLWREQVHVSEHFAKVLEKMLDISVRHRYQSAEAILRDLDLEPYLESLAQNMAVQPSSGPLTGSGPSSGGTSGSLSDVTSPSSPTSRMAAAIRARRERSSTKSGTTGVGRGRGSLRSRSASMGYGDRPQLGDPSSGSLKKAGYLTADDIKTYYVKGMRDFSMQSLGKLNLSRVNLSECNFAQSQLQGVNFQGADLSSSNLGRANLVQASLKNARLERAYFNYANLEGADLRGACLTGACLTNANLRGANLCGADLTGAQISQDQLSMARTNWATIYPNGKRGLLQG</sequence>
<protein>
    <recommendedName>
        <fullName evidence="8">Serine/threonine-protein kinase B</fullName>
        <ecNumber evidence="8">2.7.11.1</ecNumber>
    </recommendedName>
</protein>
<dbReference type="SMART" id="SM00220">
    <property type="entry name" value="S_TKc"/>
    <property type="match status" value="1"/>
</dbReference>
<dbReference type="Gene3D" id="1.10.510.10">
    <property type="entry name" value="Transferase(Phosphotransferase) domain 1"/>
    <property type="match status" value="1"/>
</dbReference>
<dbReference type="InterPro" id="IPR001646">
    <property type="entry name" value="5peptide_repeat"/>
</dbReference>
<dbReference type="PROSITE" id="PS50011">
    <property type="entry name" value="PROTEIN_KINASE_DOM"/>
    <property type="match status" value="1"/>
</dbReference>
<evidence type="ECO:0000313" key="13">
    <source>
        <dbReference type="Proteomes" id="UP001600165"/>
    </source>
</evidence>
<dbReference type="EC" id="2.7.11.1" evidence="8"/>
<dbReference type="CDD" id="cd14014">
    <property type="entry name" value="STKc_PknB_like"/>
    <property type="match status" value="1"/>
</dbReference>
<dbReference type="NCBIfam" id="NF045510">
    <property type="entry name" value="4Cys_prefix_kin"/>
    <property type="match status" value="1"/>
</dbReference>
<feature type="region of interest" description="Disordered" evidence="10">
    <location>
        <begin position="311"/>
        <end position="394"/>
    </location>
</feature>
<evidence type="ECO:0000256" key="1">
    <source>
        <dbReference type="ARBA" id="ARBA00022527"/>
    </source>
</evidence>
<evidence type="ECO:0000256" key="6">
    <source>
        <dbReference type="ARBA" id="ARBA00047899"/>
    </source>
</evidence>
<feature type="binding site" evidence="9">
    <location>
        <position position="65"/>
    </location>
    <ligand>
        <name>ATP</name>
        <dbReference type="ChEBI" id="CHEBI:30616"/>
    </ligand>
</feature>
<dbReference type="RefSeq" id="WP_377964553.1">
    <property type="nucleotide sequence ID" value="NZ_JBHZOL010000068.1"/>
</dbReference>
<evidence type="ECO:0000256" key="2">
    <source>
        <dbReference type="ARBA" id="ARBA00022679"/>
    </source>
</evidence>
<dbReference type="SUPFAM" id="SSF56112">
    <property type="entry name" value="Protein kinase-like (PK-like)"/>
    <property type="match status" value="1"/>
</dbReference>
<keyword evidence="3 8" id="KW-0547">Nucleotide-binding</keyword>
<name>A0ABW6IEL7_9CYAN</name>
<evidence type="ECO:0000256" key="10">
    <source>
        <dbReference type="SAM" id="MobiDB-lite"/>
    </source>
</evidence>
<dbReference type="PANTHER" id="PTHR24363">
    <property type="entry name" value="SERINE/THREONINE PROTEIN KINASE"/>
    <property type="match status" value="1"/>
</dbReference>
<evidence type="ECO:0000256" key="7">
    <source>
        <dbReference type="ARBA" id="ARBA00048679"/>
    </source>
</evidence>
<dbReference type="Pfam" id="PF00069">
    <property type="entry name" value="Pkinase"/>
    <property type="match status" value="1"/>
</dbReference>
<dbReference type="PROSITE" id="PS00107">
    <property type="entry name" value="PROTEIN_KINASE_ATP"/>
    <property type="match status" value="1"/>
</dbReference>
<dbReference type="Gene3D" id="2.160.20.80">
    <property type="entry name" value="E3 ubiquitin-protein ligase SopA"/>
    <property type="match status" value="1"/>
</dbReference>
<evidence type="ECO:0000256" key="8">
    <source>
        <dbReference type="PIRNR" id="PIRNR000647"/>
    </source>
</evidence>
<keyword evidence="5 8" id="KW-0067">ATP-binding</keyword>
<comment type="similarity">
    <text evidence="8">Belongs to the protein kinase superfamily. Ser/Thr protein kinase family.</text>
</comment>
<evidence type="ECO:0000256" key="5">
    <source>
        <dbReference type="ARBA" id="ARBA00022840"/>
    </source>
</evidence>
<comment type="catalytic activity">
    <reaction evidence="7 8">
        <text>L-seryl-[protein] + ATP = O-phospho-L-seryl-[protein] + ADP + H(+)</text>
        <dbReference type="Rhea" id="RHEA:17989"/>
        <dbReference type="Rhea" id="RHEA-COMP:9863"/>
        <dbReference type="Rhea" id="RHEA-COMP:11604"/>
        <dbReference type="ChEBI" id="CHEBI:15378"/>
        <dbReference type="ChEBI" id="CHEBI:29999"/>
        <dbReference type="ChEBI" id="CHEBI:30616"/>
        <dbReference type="ChEBI" id="CHEBI:83421"/>
        <dbReference type="ChEBI" id="CHEBI:456216"/>
        <dbReference type="EC" id="2.7.11.1"/>
    </reaction>
</comment>
<dbReference type="Pfam" id="PF00805">
    <property type="entry name" value="Pentapeptide"/>
    <property type="match status" value="1"/>
</dbReference>